<dbReference type="EMBL" id="CP009962">
    <property type="protein sequence ID" value="AIY41471.1"/>
    <property type="molecule type" value="Genomic_DNA"/>
</dbReference>
<evidence type="ECO:0000313" key="2">
    <source>
        <dbReference type="Proteomes" id="UP000030302"/>
    </source>
</evidence>
<gene>
    <name evidence="1" type="ORF">LT85_2313</name>
</gene>
<evidence type="ECO:0000313" key="1">
    <source>
        <dbReference type="EMBL" id="AIY41471.1"/>
    </source>
</evidence>
<dbReference type="KEGG" id="care:LT85_2313"/>
<dbReference type="OrthoDB" id="1242806at2"/>
<dbReference type="RefSeq" id="WP_038488807.1">
    <property type="nucleotide sequence ID" value="NZ_CP009962.1"/>
</dbReference>
<dbReference type="AlphaFoldDB" id="A0A0A1FAA5"/>
<organism evidence="1 2">
    <name type="scientific">Collimonas arenae</name>
    <dbReference type="NCBI Taxonomy" id="279058"/>
    <lineage>
        <taxon>Bacteria</taxon>
        <taxon>Pseudomonadati</taxon>
        <taxon>Pseudomonadota</taxon>
        <taxon>Betaproteobacteria</taxon>
        <taxon>Burkholderiales</taxon>
        <taxon>Oxalobacteraceae</taxon>
        <taxon>Collimonas</taxon>
    </lineage>
</organism>
<dbReference type="HOGENOM" id="CLU_2750809_0_0_4"/>
<sequence length="70" mass="7657">MGWTKISEGDSVFANDGICDIKAILDVLAKVEKARAKNPGETHDSLAPYLQNNEVARKKLRGLICESPTE</sequence>
<accession>A0A0A1FAA5</accession>
<reference evidence="2" key="1">
    <citation type="journal article" date="2014" name="Soil Biol. Biochem.">
        <title>Structure and function of bacterial communities in ageing soils: Insights from the Mendocino ecological staircase.</title>
        <authorList>
            <person name="Uroz S."/>
            <person name="Tech J.J."/>
            <person name="Sawaya N.A."/>
            <person name="Frey-Klett P."/>
            <person name="Leveau J.H.J."/>
        </authorList>
    </citation>
    <scope>NUCLEOTIDE SEQUENCE [LARGE SCALE GENOMIC DNA]</scope>
    <source>
        <strain evidence="2">Cal35</strain>
    </source>
</reference>
<name>A0A0A1FAA5_9BURK</name>
<proteinExistence type="predicted"/>
<dbReference type="Proteomes" id="UP000030302">
    <property type="component" value="Chromosome"/>
</dbReference>
<protein>
    <submittedName>
        <fullName evidence="1">Uncharacterized protein</fullName>
    </submittedName>
</protein>
<keyword evidence="2" id="KW-1185">Reference proteome</keyword>